<evidence type="ECO:0000313" key="10">
    <source>
        <dbReference type="Proteomes" id="UP000584824"/>
    </source>
</evidence>
<comment type="cofactor">
    <cofactor evidence="1">
        <name>Zn(2+)</name>
        <dbReference type="ChEBI" id="CHEBI:29105"/>
    </cofactor>
</comment>
<dbReference type="AlphaFoldDB" id="A0A7W6JZR8"/>
<keyword evidence="7" id="KW-1133">Transmembrane helix</keyword>
<proteinExistence type="predicted"/>
<dbReference type="EMBL" id="JACIDU010000003">
    <property type="protein sequence ID" value="MBB4102543.1"/>
    <property type="molecule type" value="Genomic_DNA"/>
</dbReference>
<protein>
    <submittedName>
        <fullName evidence="9">Murein DD-endopeptidase MepM/ murein hydrolase activator NlpD</fullName>
    </submittedName>
</protein>
<reference evidence="9 10" key="1">
    <citation type="submission" date="2020-08" db="EMBL/GenBank/DDBJ databases">
        <title>Genomic Encyclopedia of Type Strains, Phase IV (KMG-IV): sequencing the most valuable type-strain genomes for metagenomic binning, comparative biology and taxonomic classification.</title>
        <authorList>
            <person name="Goeker M."/>
        </authorList>
    </citation>
    <scope>NUCLEOTIDE SEQUENCE [LARGE SCALE GENOMIC DNA]</scope>
    <source>
        <strain evidence="9 10">DSM 26385</strain>
    </source>
</reference>
<keyword evidence="7" id="KW-0812">Transmembrane</keyword>
<dbReference type="PANTHER" id="PTHR21666">
    <property type="entry name" value="PEPTIDASE-RELATED"/>
    <property type="match status" value="1"/>
</dbReference>
<keyword evidence="6" id="KW-0482">Metalloprotease</keyword>
<dbReference type="SUPFAM" id="SSF51261">
    <property type="entry name" value="Duplicated hybrid motif"/>
    <property type="match status" value="1"/>
</dbReference>
<dbReference type="InterPro" id="IPR011055">
    <property type="entry name" value="Dup_hybrid_motif"/>
</dbReference>
<dbReference type="InterPro" id="IPR050570">
    <property type="entry name" value="Cell_wall_metabolism_enzyme"/>
</dbReference>
<name>A0A7W6JZR8_9HYPH</name>
<dbReference type="Gene3D" id="2.70.70.10">
    <property type="entry name" value="Glucose Permease (Domain IIA)"/>
    <property type="match status" value="1"/>
</dbReference>
<dbReference type="CDD" id="cd12797">
    <property type="entry name" value="M23_peptidase"/>
    <property type="match status" value="1"/>
</dbReference>
<dbReference type="FunFam" id="2.70.70.10:FF:000006">
    <property type="entry name" value="M23 family peptidase"/>
    <property type="match status" value="1"/>
</dbReference>
<evidence type="ECO:0000256" key="6">
    <source>
        <dbReference type="ARBA" id="ARBA00023049"/>
    </source>
</evidence>
<gene>
    <name evidence="9" type="ORF">GGQ66_001078</name>
</gene>
<accession>A0A7W6JZR8</accession>
<evidence type="ECO:0000256" key="7">
    <source>
        <dbReference type="SAM" id="Phobius"/>
    </source>
</evidence>
<evidence type="ECO:0000256" key="1">
    <source>
        <dbReference type="ARBA" id="ARBA00001947"/>
    </source>
</evidence>
<evidence type="ECO:0000259" key="8">
    <source>
        <dbReference type="Pfam" id="PF01551"/>
    </source>
</evidence>
<evidence type="ECO:0000256" key="3">
    <source>
        <dbReference type="ARBA" id="ARBA00022723"/>
    </source>
</evidence>
<comment type="caution">
    <text evidence="9">The sequence shown here is derived from an EMBL/GenBank/DDBJ whole genome shotgun (WGS) entry which is preliminary data.</text>
</comment>
<keyword evidence="2" id="KW-0645">Protease</keyword>
<feature type="domain" description="M23ase beta-sheet core" evidence="8">
    <location>
        <begin position="328"/>
        <end position="422"/>
    </location>
</feature>
<organism evidence="9 10">
    <name type="scientific">Allorhizobium borbori</name>
    <dbReference type="NCBI Taxonomy" id="485907"/>
    <lineage>
        <taxon>Bacteria</taxon>
        <taxon>Pseudomonadati</taxon>
        <taxon>Pseudomonadota</taxon>
        <taxon>Alphaproteobacteria</taxon>
        <taxon>Hyphomicrobiales</taxon>
        <taxon>Rhizobiaceae</taxon>
        <taxon>Rhizobium/Agrobacterium group</taxon>
        <taxon>Allorhizobium</taxon>
    </lineage>
</organism>
<keyword evidence="5" id="KW-0862">Zinc</keyword>
<dbReference type="Proteomes" id="UP000584824">
    <property type="component" value="Unassembled WGS sequence"/>
</dbReference>
<dbReference type="GO" id="GO:0004222">
    <property type="term" value="F:metalloendopeptidase activity"/>
    <property type="evidence" value="ECO:0007669"/>
    <property type="project" value="TreeGrafter"/>
</dbReference>
<keyword evidence="7" id="KW-0472">Membrane</keyword>
<evidence type="ECO:0000313" key="9">
    <source>
        <dbReference type="EMBL" id="MBB4102543.1"/>
    </source>
</evidence>
<dbReference type="PANTHER" id="PTHR21666:SF288">
    <property type="entry name" value="CELL DIVISION PROTEIN YTFB"/>
    <property type="match status" value="1"/>
</dbReference>
<dbReference type="GO" id="GO:0006508">
    <property type="term" value="P:proteolysis"/>
    <property type="evidence" value="ECO:0007669"/>
    <property type="project" value="UniProtKB-KW"/>
</dbReference>
<dbReference type="RefSeq" id="WP_370686293.1">
    <property type="nucleotide sequence ID" value="NZ_JACIDU010000003.1"/>
</dbReference>
<dbReference type="GO" id="GO:0046872">
    <property type="term" value="F:metal ion binding"/>
    <property type="evidence" value="ECO:0007669"/>
    <property type="project" value="UniProtKB-KW"/>
</dbReference>
<keyword evidence="10" id="KW-1185">Reference proteome</keyword>
<dbReference type="Pfam" id="PF01551">
    <property type="entry name" value="Peptidase_M23"/>
    <property type="match status" value="1"/>
</dbReference>
<evidence type="ECO:0000256" key="2">
    <source>
        <dbReference type="ARBA" id="ARBA00022670"/>
    </source>
</evidence>
<keyword evidence="4 9" id="KW-0378">Hydrolase</keyword>
<evidence type="ECO:0000256" key="5">
    <source>
        <dbReference type="ARBA" id="ARBA00022833"/>
    </source>
</evidence>
<evidence type="ECO:0000256" key="4">
    <source>
        <dbReference type="ARBA" id="ARBA00022801"/>
    </source>
</evidence>
<feature type="transmembrane region" description="Helical" evidence="7">
    <location>
        <begin position="35"/>
        <end position="60"/>
    </location>
</feature>
<sequence>MTRKAHGRIFGERSQQHVLILASGDKVRHMAIRPWMTIAGVAFVGLFSVGYLAATSYLVLRDDLIGATMARQARIQHDYEDRISALRSQLDRVTSRQLLDQQVVEEKVEKLLEQQMALSLRQGKIGSLLDKADDSGVTTGSVPVPTVKPLALGKQASLAPKADSLKALETLLTGEPKKTHSAPASTPGMLAYAPAQETVSERADRVFSTVTRSLKSIEVEQLAHIQGLAKDASGQADAIARILRGTGVSVPDTQHVASNNTAMGGPFIAPDSPEAFNVSLNELDSALSHLESVRDTARKLPYGNPAPGREITSSFGTRLDAFFNRPALHAGIDFRSDIGAPVRASGAGRVITAGYSGGYGNMVEIDHGQGLTSRYGHLSRISVSEGDTISLGQKIGEAGNTGRSTGPHLHYEVRRDGTALDPMRFVTAGTKLTSYMR</sequence>
<keyword evidence="3" id="KW-0479">Metal-binding</keyword>
<dbReference type="InterPro" id="IPR016047">
    <property type="entry name" value="M23ase_b-sheet_dom"/>
</dbReference>